<name>A0ACB8RBZ4_9AGAM</name>
<reference evidence="1" key="2">
    <citation type="journal article" date="2022" name="New Phytol.">
        <title>Evolutionary transition to the ectomycorrhizal habit in the genomes of a hyperdiverse lineage of mushroom-forming fungi.</title>
        <authorList>
            <person name="Looney B."/>
            <person name="Miyauchi S."/>
            <person name="Morin E."/>
            <person name="Drula E."/>
            <person name="Courty P.E."/>
            <person name="Kohler A."/>
            <person name="Kuo A."/>
            <person name="LaButti K."/>
            <person name="Pangilinan J."/>
            <person name="Lipzen A."/>
            <person name="Riley R."/>
            <person name="Andreopoulos W."/>
            <person name="He G."/>
            <person name="Johnson J."/>
            <person name="Nolan M."/>
            <person name="Tritt A."/>
            <person name="Barry K.W."/>
            <person name="Grigoriev I.V."/>
            <person name="Nagy L.G."/>
            <person name="Hibbett D."/>
            <person name="Henrissat B."/>
            <person name="Matheny P.B."/>
            <person name="Labbe J."/>
            <person name="Martin F.M."/>
        </authorList>
    </citation>
    <scope>NUCLEOTIDE SEQUENCE</scope>
    <source>
        <strain evidence="1">FP105234-sp</strain>
    </source>
</reference>
<dbReference type="Proteomes" id="UP000814033">
    <property type="component" value="Unassembled WGS sequence"/>
</dbReference>
<gene>
    <name evidence="1" type="ORF">FA95DRAFT_1565736</name>
</gene>
<keyword evidence="2" id="KW-1185">Reference proteome</keyword>
<evidence type="ECO:0000313" key="2">
    <source>
        <dbReference type="Proteomes" id="UP000814033"/>
    </source>
</evidence>
<dbReference type="EMBL" id="MU276145">
    <property type="protein sequence ID" value="KAI0041085.1"/>
    <property type="molecule type" value="Genomic_DNA"/>
</dbReference>
<protein>
    <submittedName>
        <fullName evidence="1">Uncharacterized protein</fullName>
    </submittedName>
</protein>
<reference evidence="1" key="1">
    <citation type="submission" date="2021-02" db="EMBL/GenBank/DDBJ databases">
        <authorList>
            <consortium name="DOE Joint Genome Institute"/>
            <person name="Ahrendt S."/>
            <person name="Looney B.P."/>
            <person name="Miyauchi S."/>
            <person name="Morin E."/>
            <person name="Drula E."/>
            <person name="Courty P.E."/>
            <person name="Chicoki N."/>
            <person name="Fauchery L."/>
            <person name="Kohler A."/>
            <person name="Kuo A."/>
            <person name="Labutti K."/>
            <person name="Pangilinan J."/>
            <person name="Lipzen A."/>
            <person name="Riley R."/>
            <person name="Andreopoulos W."/>
            <person name="He G."/>
            <person name="Johnson J."/>
            <person name="Barry K.W."/>
            <person name="Grigoriev I.V."/>
            <person name="Nagy L."/>
            <person name="Hibbett D."/>
            <person name="Henrissat B."/>
            <person name="Matheny P.B."/>
            <person name="Labbe J."/>
            <person name="Martin F."/>
        </authorList>
    </citation>
    <scope>NUCLEOTIDE SEQUENCE</scope>
    <source>
        <strain evidence="1">FP105234-sp</strain>
    </source>
</reference>
<evidence type="ECO:0000313" key="1">
    <source>
        <dbReference type="EMBL" id="KAI0041085.1"/>
    </source>
</evidence>
<organism evidence="1 2">
    <name type="scientific">Auriscalpium vulgare</name>
    <dbReference type="NCBI Taxonomy" id="40419"/>
    <lineage>
        <taxon>Eukaryota</taxon>
        <taxon>Fungi</taxon>
        <taxon>Dikarya</taxon>
        <taxon>Basidiomycota</taxon>
        <taxon>Agaricomycotina</taxon>
        <taxon>Agaricomycetes</taxon>
        <taxon>Russulales</taxon>
        <taxon>Auriscalpiaceae</taxon>
        <taxon>Auriscalpium</taxon>
    </lineage>
</organism>
<accession>A0ACB8RBZ4</accession>
<proteinExistence type="predicted"/>
<comment type="caution">
    <text evidence="1">The sequence shown here is derived from an EMBL/GenBank/DDBJ whole genome shotgun (WGS) entry which is preliminary data.</text>
</comment>
<sequence length="927" mass="99831">MDPLHAAQNPCRHEDMCRSFHPMSGDPSVCACRHAVDDHGPALPAKHCRVGGHFISAAGPNSVNPRTTCIRAGCGAEWWAHLDPHSAPLSQYPGAQVGSFSQENGASTAQGVAVVAWQSPPGPVPGSVNDRRVAPHHTSSSRPSGVAAPPFTAQSFPTASPQQNVGSSFLSPPQPTVSGGRRASASTRPKPEHRFIVVIHPEPNPDRVPTESGRAFSTLRGVMRPGLHQFLQSAERAKLAFRVQFQASPMDKVYSHFDEGLRRHMQDNSLAWAASPFHSASTPHLPDDDSPPWAFLEPPMGAKSKASPNPVLSYPRQSPTSLTLQKLSKMCVRWDSPSHRDYLDYHVVYIAPDELVMVGPRLAVQGPRHFCLGFCLWEGFIDSFEGPVQCLRSCRSAQTSSVGTALAQFASASPAALPFISPSSSIASSSSSSTRQLDLLVAHGAEDGLSEHLAAAVSAQRAAESAAAWRTNISSQMPLECAQPLYIDSPNVQDAALAFLHALKVMCGSSNPSPSGLATTEISGVTPESLMCLDRTLNTGIGVGQGPMRAFWSQVIKFMTESGHWVKTVDGYMTLAITSLPLSDDDLAALQSYGVILRLGLCWGQALLPVSPFLLATLLGGYSLAVGGRLVHELAPRAASRLAKWPPPTVGGVLSLQHGVDPMALINEVEENLTIEQARVLSQPAQDELAERIKCNLLFNSLLARDCAPPQAFQVMREGLDWAFDDGTTLAQTFNSGLSGVELPLVIQGLFQGARLVCYSQIIPLIEYTVGTPGARDADCDFAGTRAKWETQFRRFIQGVRNPITPGDEAVSDPAHRARLLIKAVAEWEYLPTTSDEKDKIQFKFVSKLTAPPEQAWAALCGFVIHTCYQTLDILLDARIAGVLADSEAMLALPENQANADHVDTPFDLYMFQILGPTGPGQDYNMV</sequence>